<sequence length="59" mass="7003">MRRFKSLKQAQLFLSSFSNIYDHFNCARYLCSAKSFRILAERRFKELVAITQVVSKIQN</sequence>
<reference evidence="1 2" key="1">
    <citation type="submission" date="2018-10" db="EMBL/GenBank/DDBJ databases">
        <title>Genomic Encyclopedia of Type Strains, Phase IV (KMG-IV): sequencing the most valuable type-strain genomes for metagenomic binning, comparative biology and taxonomic classification.</title>
        <authorList>
            <person name="Goeker M."/>
        </authorList>
    </citation>
    <scope>NUCLEOTIDE SEQUENCE [LARGE SCALE GENOMIC DNA]</scope>
    <source>
        <strain evidence="1 2">DSM 22228</strain>
    </source>
</reference>
<evidence type="ECO:0000313" key="2">
    <source>
        <dbReference type="Proteomes" id="UP000278542"/>
    </source>
</evidence>
<accession>A0A495RIW2</accession>
<dbReference type="Proteomes" id="UP000278542">
    <property type="component" value="Unassembled WGS sequence"/>
</dbReference>
<comment type="caution">
    <text evidence="1">The sequence shown here is derived from an EMBL/GenBank/DDBJ whole genome shotgun (WGS) entry which is preliminary data.</text>
</comment>
<keyword evidence="2" id="KW-1185">Reference proteome</keyword>
<gene>
    <name evidence="1" type="ORF">DES39_0667</name>
</gene>
<evidence type="ECO:0000313" key="1">
    <source>
        <dbReference type="EMBL" id="RKS87437.1"/>
    </source>
</evidence>
<name>A0A495RIW2_9GAMM</name>
<proteinExistence type="predicted"/>
<protein>
    <submittedName>
        <fullName evidence="1">Uncharacterized protein</fullName>
    </submittedName>
</protein>
<dbReference type="EMBL" id="RBWY01000001">
    <property type="protein sequence ID" value="RKS87437.1"/>
    <property type="molecule type" value="Genomic_DNA"/>
</dbReference>
<dbReference type="AlphaFoldDB" id="A0A495RIW2"/>
<organism evidence="1 2">
    <name type="scientific">Orbus hercynius</name>
    <dbReference type="NCBI Taxonomy" id="593135"/>
    <lineage>
        <taxon>Bacteria</taxon>
        <taxon>Pseudomonadati</taxon>
        <taxon>Pseudomonadota</taxon>
        <taxon>Gammaproteobacteria</taxon>
        <taxon>Orbales</taxon>
        <taxon>Orbaceae</taxon>
        <taxon>Orbus</taxon>
    </lineage>
</organism>